<feature type="transmembrane region" description="Helical" evidence="2">
    <location>
        <begin position="160"/>
        <end position="180"/>
    </location>
</feature>
<dbReference type="EMBL" id="FOFA01000001">
    <property type="protein sequence ID" value="SEP60101.1"/>
    <property type="molecule type" value="Genomic_DNA"/>
</dbReference>
<reference evidence="4" key="1">
    <citation type="submission" date="2016-10" db="EMBL/GenBank/DDBJ databases">
        <authorList>
            <person name="Varghese N."/>
            <person name="Submissions S."/>
        </authorList>
    </citation>
    <scope>NUCLEOTIDE SEQUENCE [LARGE SCALE GENOMIC DNA]</scope>
    <source>
        <strain evidence="4">CGMCC 4.6856</strain>
    </source>
</reference>
<feature type="transmembrane region" description="Helical" evidence="2">
    <location>
        <begin position="439"/>
        <end position="465"/>
    </location>
</feature>
<dbReference type="InterPro" id="IPR005625">
    <property type="entry name" value="PepSY-ass_TM"/>
</dbReference>
<dbReference type="AlphaFoldDB" id="A0A1H8Z6Z9"/>
<dbReference type="RefSeq" id="WP_232506009.1">
    <property type="nucleotide sequence ID" value="NZ_FOFA01000001.1"/>
</dbReference>
<evidence type="ECO:0000313" key="4">
    <source>
        <dbReference type="Proteomes" id="UP000198504"/>
    </source>
</evidence>
<evidence type="ECO:0000256" key="1">
    <source>
        <dbReference type="SAM" id="MobiDB-lite"/>
    </source>
</evidence>
<keyword evidence="2" id="KW-0472">Membrane</keyword>
<feature type="transmembrane region" description="Helical" evidence="2">
    <location>
        <begin position="396"/>
        <end position="418"/>
    </location>
</feature>
<proteinExistence type="predicted"/>
<protein>
    <submittedName>
        <fullName evidence="3">Uncharacterized iron-regulated membrane protein</fullName>
    </submittedName>
</protein>
<feature type="region of interest" description="Disordered" evidence="1">
    <location>
        <begin position="256"/>
        <end position="306"/>
    </location>
</feature>
<accession>A0A1H8Z6Z9</accession>
<name>A0A1H8Z6Z9_9ACTN</name>
<keyword evidence="2" id="KW-1133">Transmembrane helix</keyword>
<gene>
    <name evidence="3" type="ORF">SAMN05421756_101121</name>
</gene>
<dbReference type="PANTHER" id="PTHR34219:SF1">
    <property type="entry name" value="PEPSY DOMAIN-CONTAINING PROTEIN"/>
    <property type="match status" value="1"/>
</dbReference>
<feature type="transmembrane region" description="Helical" evidence="2">
    <location>
        <begin position="21"/>
        <end position="47"/>
    </location>
</feature>
<dbReference type="Proteomes" id="UP000198504">
    <property type="component" value="Unassembled WGS sequence"/>
</dbReference>
<dbReference type="PANTHER" id="PTHR34219">
    <property type="entry name" value="IRON-REGULATED INNER MEMBRANE PROTEIN-RELATED"/>
    <property type="match status" value="1"/>
</dbReference>
<evidence type="ECO:0000256" key="2">
    <source>
        <dbReference type="SAM" id="Phobius"/>
    </source>
</evidence>
<dbReference type="Pfam" id="PF03929">
    <property type="entry name" value="PepSY_TM"/>
    <property type="match status" value="1"/>
</dbReference>
<dbReference type="STRING" id="1036181.SAMN05421756_101121"/>
<keyword evidence="4" id="KW-1185">Reference proteome</keyword>
<sequence length="485" mass="52090">MRAPAPAPERSRRSSWFAPFWRWHFYAGFLVVPVFAVLAATGLIYLFRFQLEPALHPSLMRVEPAQDGSLMPYAVQQQQVVERVGTDPALAGATLVSVTEPADPRSSTRFSLSLPDGSTRDVFVDPYDARVLGSLDPDTTLSGTAVRLHANLMTGWVGDAVIEVAVCWGIVLALTGYLLFVRGWKARRRVLRHARTAAGRPGGSTRLRDARLRQRHALGGAVLGVALLAVLVTGLPWTGVWGAQAQQLATRGGTSFWSDDPGAVSSPTSTLDESLPHSHSRDVPWALGGTERPTSGPAPSEDDERTVANVDTAVLVAARAGLARPLTVALPETEDGVFSVIGYAFGDPTAERTVHVGRFGGEVVSTYGYADYPVLAKVVAHGIALHEGRHLGTANMVGSAALCVLVLFMCVSGPLMWWRRRPRDGTLGAPRARLPLRTTPALVVALVALGVFLPLFGASLLLVLLADHLVLRRVPALSRWFAVRP</sequence>
<keyword evidence="2" id="KW-0812">Transmembrane</keyword>
<evidence type="ECO:0000313" key="3">
    <source>
        <dbReference type="EMBL" id="SEP60101.1"/>
    </source>
</evidence>
<feature type="transmembrane region" description="Helical" evidence="2">
    <location>
        <begin position="216"/>
        <end position="237"/>
    </location>
</feature>
<organism evidence="3 4">
    <name type="scientific">Microlunatus flavus</name>
    <dbReference type="NCBI Taxonomy" id="1036181"/>
    <lineage>
        <taxon>Bacteria</taxon>
        <taxon>Bacillati</taxon>
        <taxon>Actinomycetota</taxon>
        <taxon>Actinomycetes</taxon>
        <taxon>Propionibacteriales</taxon>
        <taxon>Propionibacteriaceae</taxon>
        <taxon>Microlunatus</taxon>
    </lineage>
</organism>